<evidence type="ECO:0000256" key="1">
    <source>
        <dbReference type="SAM" id="Phobius"/>
    </source>
</evidence>
<evidence type="ECO:0000313" key="3">
    <source>
        <dbReference type="EMBL" id="MBV6324694.1"/>
    </source>
</evidence>
<reference evidence="3" key="1">
    <citation type="submission" date="2021-07" db="EMBL/GenBank/DDBJ databases">
        <title>Characterization of violacein-producing bacteria and related species.</title>
        <authorList>
            <person name="Wilson H.S."/>
            <person name="De Leon M.E."/>
        </authorList>
    </citation>
    <scope>NUCLEOTIDE SEQUENCE</scope>
    <source>
        <strain evidence="3">HSC-15S17</strain>
    </source>
</reference>
<dbReference type="Pfam" id="PF02470">
    <property type="entry name" value="MlaD"/>
    <property type="match status" value="1"/>
</dbReference>
<dbReference type="Proteomes" id="UP001162889">
    <property type="component" value="Unassembled WGS sequence"/>
</dbReference>
<dbReference type="RefSeq" id="WP_217945604.1">
    <property type="nucleotide sequence ID" value="NZ_JAHTGR010000019.1"/>
</dbReference>
<reference evidence="4" key="2">
    <citation type="submission" date="2022-03" db="EMBL/GenBank/DDBJ databases">
        <title>Genome Encyclopedia of Bacteria and Archaea VI: Functional Genomics of Type Strains.</title>
        <authorList>
            <person name="Whitman W."/>
        </authorList>
    </citation>
    <scope>NUCLEOTIDE SEQUENCE</scope>
    <source>
        <strain evidence="4">HSC-15S17</strain>
    </source>
</reference>
<keyword evidence="1" id="KW-1133">Transmembrane helix</keyword>
<gene>
    <name evidence="3" type="ORF">KVP70_27590</name>
    <name evidence="4" type="ORF">L1274_003592</name>
</gene>
<evidence type="ECO:0000259" key="2">
    <source>
        <dbReference type="Pfam" id="PF02470"/>
    </source>
</evidence>
<dbReference type="EMBL" id="JAHTGR010000019">
    <property type="protein sequence ID" value="MBV6324694.1"/>
    <property type="molecule type" value="Genomic_DNA"/>
</dbReference>
<comment type="caution">
    <text evidence="3">The sequence shown here is derived from an EMBL/GenBank/DDBJ whole genome shotgun (WGS) entry which is preliminary data.</text>
</comment>
<dbReference type="AlphaFoldDB" id="A0AA41HHN7"/>
<dbReference type="InterPro" id="IPR003399">
    <property type="entry name" value="Mce/MlaD"/>
</dbReference>
<dbReference type="EMBL" id="JALJZU010000007">
    <property type="protein sequence ID" value="MCP2009860.1"/>
    <property type="molecule type" value="Genomic_DNA"/>
</dbReference>
<evidence type="ECO:0000313" key="6">
    <source>
        <dbReference type="Proteomes" id="UP001162889"/>
    </source>
</evidence>
<feature type="domain" description="Mce/MlaD" evidence="2">
    <location>
        <begin position="39"/>
        <end position="115"/>
    </location>
</feature>
<evidence type="ECO:0000313" key="5">
    <source>
        <dbReference type="Proteomes" id="UP001155901"/>
    </source>
</evidence>
<dbReference type="Proteomes" id="UP001155901">
    <property type="component" value="Unassembled WGS sequence"/>
</dbReference>
<proteinExistence type="predicted"/>
<dbReference type="PANTHER" id="PTHR36698">
    <property type="entry name" value="BLL5892 PROTEIN"/>
    <property type="match status" value="1"/>
</dbReference>
<organism evidence="3 5">
    <name type="scientific">Duganella violaceipulchra</name>
    <dbReference type="NCBI Taxonomy" id="2849652"/>
    <lineage>
        <taxon>Bacteria</taxon>
        <taxon>Pseudomonadati</taxon>
        <taxon>Pseudomonadota</taxon>
        <taxon>Betaproteobacteria</taxon>
        <taxon>Burkholderiales</taxon>
        <taxon>Oxalobacteraceae</taxon>
        <taxon>Telluria group</taxon>
        <taxon>Duganella</taxon>
    </lineage>
</organism>
<sequence length="197" mass="21509">METDKHYFMEGLFIIAFALAAALFAVWLGRPGQRDDVLYRIHFPESVSGLTVGDPVKFRGVDAGTVKSIINDPDDPRLVQVDVRLRKNTPVKTDTRASLAIKGITGVIYVELSGGDKAAKPLLAVTPPDKVPEIPFQKSGLKAMLDELPKVVEKFMSIENQAKKVVTEVGALTDKVKANPSLLLRRPDKDSTDGAKK</sequence>
<evidence type="ECO:0000313" key="4">
    <source>
        <dbReference type="EMBL" id="MCP2009860.1"/>
    </source>
</evidence>
<name>A0AA41HHN7_9BURK</name>
<feature type="transmembrane region" description="Helical" evidence="1">
    <location>
        <begin position="6"/>
        <end position="28"/>
    </location>
</feature>
<keyword evidence="6" id="KW-1185">Reference proteome</keyword>
<keyword evidence="1" id="KW-0812">Transmembrane</keyword>
<dbReference type="PANTHER" id="PTHR36698:SF2">
    <property type="entry name" value="MCE_MLAD DOMAIN-CONTAINING PROTEIN"/>
    <property type="match status" value="1"/>
</dbReference>
<protein>
    <submittedName>
        <fullName evidence="3">MCE family protein</fullName>
    </submittedName>
    <submittedName>
        <fullName evidence="4">Phospholipid/cholesterol/gamma-HCH transport system substrate-binding protein</fullName>
    </submittedName>
</protein>
<keyword evidence="1" id="KW-0472">Membrane</keyword>
<accession>A0AA41HHN7</accession>